<dbReference type="Pfam" id="PF05899">
    <property type="entry name" value="Cupin_3"/>
    <property type="match status" value="1"/>
</dbReference>
<sequence length="141" mass="15540">MAFVLSPGVAPRRFSVSVSPQKNTRFVLANARQPARMSVQEKAIEKGGGMKVIKAADENVIAELGCRSWDKWGCEPSTFDWTYSDDEICLVLEGDFTVKPADGSDSMDVQAGDIAFFPKGMSCVWEVRKAVDKHFLFGKSL</sequence>
<proteinExistence type="predicted"/>
<dbReference type="Gene3D" id="2.60.120.10">
    <property type="entry name" value="Jelly Rolls"/>
    <property type="match status" value="1"/>
</dbReference>
<dbReference type="EMBL" id="HG001579">
    <property type="protein sequence ID" value="CDF32763.1"/>
    <property type="molecule type" value="Genomic_DNA"/>
</dbReference>
<dbReference type="Proteomes" id="UP000012073">
    <property type="component" value="Unassembled WGS sequence"/>
</dbReference>
<dbReference type="GeneID" id="17320277"/>
<feature type="domain" description="(S)-ureidoglycine aminohydrolase cupin" evidence="1">
    <location>
        <begin position="63"/>
        <end position="135"/>
    </location>
</feature>
<dbReference type="CDD" id="cd02227">
    <property type="entry name" value="cupin_TM1112-like"/>
    <property type="match status" value="1"/>
</dbReference>
<evidence type="ECO:0000313" key="2">
    <source>
        <dbReference type="EMBL" id="CDF32763.1"/>
    </source>
</evidence>
<keyword evidence="3" id="KW-1185">Reference proteome</keyword>
<dbReference type="InterPro" id="IPR014710">
    <property type="entry name" value="RmlC-like_jellyroll"/>
</dbReference>
<dbReference type="PANTHER" id="PTHR33271:SF22">
    <property type="entry name" value="OS04G0445200 PROTEIN"/>
    <property type="match status" value="1"/>
</dbReference>
<reference evidence="3" key="1">
    <citation type="journal article" date="2013" name="Proc. Natl. Acad. Sci. U.S.A.">
        <title>Genome structure and metabolic features in the red seaweed Chondrus crispus shed light on evolution of the Archaeplastida.</title>
        <authorList>
            <person name="Collen J."/>
            <person name="Porcel B."/>
            <person name="Carre W."/>
            <person name="Ball S.G."/>
            <person name="Chaparro C."/>
            <person name="Tonon T."/>
            <person name="Barbeyron T."/>
            <person name="Michel G."/>
            <person name="Noel B."/>
            <person name="Valentin K."/>
            <person name="Elias M."/>
            <person name="Artiguenave F."/>
            <person name="Arun A."/>
            <person name="Aury J.M."/>
            <person name="Barbosa-Neto J.F."/>
            <person name="Bothwell J.H."/>
            <person name="Bouget F.Y."/>
            <person name="Brillet L."/>
            <person name="Cabello-Hurtado F."/>
            <person name="Capella-Gutierrez S."/>
            <person name="Charrier B."/>
            <person name="Cladiere L."/>
            <person name="Cock J.M."/>
            <person name="Coelho S.M."/>
            <person name="Colleoni C."/>
            <person name="Czjzek M."/>
            <person name="Da Silva C."/>
            <person name="Delage L."/>
            <person name="Denoeud F."/>
            <person name="Deschamps P."/>
            <person name="Dittami S.M."/>
            <person name="Gabaldon T."/>
            <person name="Gachon C.M."/>
            <person name="Groisillier A."/>
            <person name="Herve C."/>
            <person name="Jabbari K."/>
            <person name="Katinka M."/>
            <person name="Kloareg B."/>
            <person name="Kowalczyk N."/>
            <person name="Labadie K."/>
            <person name="Leblanc C."/>
            <person name="Lopez P.J."/>
            <person name="McLachlan D.H."/>
            <person name="Meslet-Cladiere L."/>
            <person name="Moustafa A."/>
            <person name="Nehr Z."/>
            <person name="Nyvall Collen P."/>
            <person name="Panaud O."/>
            <person name="Partensky F."/>
            <person name="Poulain J."/>
            <person name="Rensing S.A."/>
            <person name="Rousvoal S."/>
            <person name="Samson G."/>
            <person name="Symeonidi A."/>
            <person name="Weissenbach J."/>
            <person name="Zambounis A."/>
            <person name="Wincker P."/>
            <person name="Boyen C."/>
        </authorList>
    </citation>
    <scope>NUCLEOTIDE SEQUENCE [LARGE SCALE GENOMIC DNA]</scope>
    <source>
        <strain evidence="3">cv. Stackhouse</strain>
    </source>
</reference>
<dbReference type="AlphaFoldDB" id="R7Q4G6"/>
<dbReference type="RefSeq" id="XP_005712564.1">
    <property type="nucleotide sequence ID" value="XM_005712507.1"/>
</dbReference>
<organism evidence="2 3">
    <name type="scientific">Chondrus crispus</name>
    <name type="common">Carrageen Irish moss</name>
    <name type="synonym">Polymorpha crispa</name>
    <dbReference type="NCBI Taxonomy" id="2769"/>
    <lineage>
        <taxon>Eukaryota</taxon>
        <taxon>Rhodophyta</taxon>
        <taxon>Florideophyceae</taxon>
        <taxon>Rhodymeniophycidae</taxon>
        <taxon>Gigartinales</taxon>
        <taxon>Gigartinaceae</taxon>
        <taxon>Chondrus</taxon>
    </lineage>
</organism>
<dbReference type="PANTHER" id="PTHR33271">
    <property type="entry name" value="OS04G0445200 PROTEIN"/>
    <property type="match status" value="1"/>
</dbReference>
<dbReference type="SUPFAM" id="SSF51182">
    <property type="entry name" value="RmlC-like cupins"/>
    <property type="match status" value="1"/>
</dbReference>
<protein>
    <recommendedName>
        <fullName evidence="1">(S)-ureidoglycine aminohydrolase cupin domain-containing protein</fullName>
    </recommendedName>
</protein>
<dbReference type="KEGG" id="ccp:CHC_T00001630001"/>
<evidence type="ECO:0000259" key="1">
    <source>
        <dbReference type="Pfam" id="PF05899"/>
    </source>
</evidence>
<dbReference type="PhylomeDB" id="R7Q4G6"/>
<accession>R7Q4G6</accession>
<dbReference type="OrthoDB" id="10260542at2759"/>
<dbReference type="InterPro" id="IPR011051">
    <property type="entry name" value="RmlC_Cupin_sf"/>
</dbReference>
<dbReference type="InterPro" id="IPR008579">
    <property type="entry name" value="UGlyAH_Cupin_dom"/>
</dbReference>
<name>R7Q4G6_CHOCR</name>
<evidence type="ECO:0000313" key="3">
    <source>
        <dbReference type="Proteomes" id="UP000012073"/>
    </source>
</evidence>
<gene>
    <name evidence="2" type="ORF">CHC_T00001630001</name>
</gene>
<dbReference type="Gramene" id="CDF32763">
    <property type="protein sequence ID" value="CDF32763"/>
    <property type="gene ID" value="CHC_T00001630001"/>
</dbReference>